<dbReference type="AlphaFoldDB" id="A0A6B3C7M7"/>
<evidence type="ECO:0000313" key="1">
    <source>
        <dbReference type="EMBL" id="NEC92718.1"/>
    </source>
</evidence>
<gene>
    <name evidence="1" type="ORF">G3I71_44870</name>
</gene>
<comment type="caution">
    <text evidence="1">The sequence shown here is derived from an EMBL/GenBank/DDBJ whole genome shotgun (WGS) entry which is preliminary data.</text>
</comment>
<protein>
    <submittedName>
        <fullName evidence="1">MarR family transcriptional regulator</fullName>
    </submittedName>
</protein>
<reference evidence="1" key="1">
    <citation type="submission" date="2020-01" db="EMBL/GenBank/DDBJ databases">
        <title>Insect and environment-associated Actinomycetes.</title>
        <authorList>
            <person name="Currrie C."/>
            <person name="Chevrette M."/>
            <person name="Carlson C."/>
            <person name="Stubbendieck R."/>
            <person name="Wendt-Pienkowski E."/>
        </authorList>
    </citation>
    <scope>NUCLEOTIDE SEQUENCE</scope>
    <source>
        <strain evidence="1">SID12501</strain>
    </source>
</reference>
<dbReference type="EMBL" id="JAAGLU010000142">
    <property type="protein sequence ID" value="NEC92718.1"/>
    <property type="molecule type" value="Genomic_DNA"/>
</dbReference>
<sequence>MRAATPDREEPAVTDAAPTDDVRWLTADQQEHWRAFR</sequence>
<proteinExistence type="predicted"/>
<feature type="non-terminal residue" evidence="1">
    <location>
        <position position="37"/>
    </location>
</feature>
<organism evidence="1">
    <name type="scientific">Streptomyces sp. SID12501</name>
    <dbReference type="NCBI Taxonomy" id="2706042"/>
    <lineage>
        <taxon>Bacteria</taxon>
        <taxon>Bacillati</taxon>
        <taxon>Actinomycetota</taxon>
        <taxon>Actinomycetes</taxon>
        <taxon>Kitasatosporales</taxon>
        <taxon>Streptomycetaceae</taxon>
        <taxon>Streptomyces</taxon>
    </lineage>
</organism>
<accession>A0A6B3C7M7</accession>
<name>A0A6B3C7M7_9ACTN</name>